<protein>
    <recommendedName>
        <fullName evidence="3">DUF4177 domain-containing protein</fullName>
    </recommendedName>
</protein>
<evidence type="ECO:0008006" key="3">
    <source>
        <dbReference type="Google" id="ProtNLM"/>
    </source>
</evidence>
<keyword evidence="2" id="KW-1185">Reference proteome</keyword>
<evidence type="ECO:0000313" key="1">
    <source>
        <dbReference type="EMBL" id="AWI05745.1"/>
    </source>
</evidence>
<dbReference type="Proteomes" id="UP000244910">
    <property type="component" value="Chromosome"/>
</dbReference>
<evidence type="ECO:0000313" key="2">
    <source>
        <dbReference type="Proteomes" id="UP000244910"/>
    </source>
</evidence>
<organism evidence="1 2">
    <name type="scientific">Clostridium drakei</name>
    <dbReference type="NCBI Taxonomy" id="332101"/>
    <lineage>
        <taxon>Bacteria</taxon>
        <taxon>Bacillati</taxon>
        <taxon>Bacillota</taxon>
        <taxon>Clostridia</taxon>
        <taxon>Eubacteriales</taxon>
        <taxon>Clostridiaceae</taxon>
        <taxon>Clostridium</taxon>
    </lineage>
</organism>
<dbReference type="InterPro" id="IPR025234">
    <property type="entry name" value="YjzH-like"/>
</dbReference>
<reference evidence="2" key="1">
    <citation type="submission" date="2017-04" db="EMBL/GenBank/DDBJ databases">
        <authorList>
            <person name="Song Y."/>
            <person name="Cho B.-K."/>
        </authorList>
    </citation>
    <scope>NUCLEOTIDE SEQUENCE [LARGE SCALE GENOMIC DNA]</scope>
    <source>
        <strain evidence="2">SL1</strain>
    </source>
</reference>
<dbReference type="EMBL" id="CP020953">
    <property type="protein sequence ID" value="AWI05745.1"/>
    <property type="molecule type" value="Genomic_DNA"/>
</dbReference>
<sequence>MDKWEYKSIKFETKGFLSITLEIEDFNFKLNELGNEGWELVSCVPISGTSGETVEVTAVFKRKK</sequence>
<accession>A0A2U8DTJ4</accession>
<dbReference type="AlphaFoldDB" id="A0A2U8DTJ4"/>
<dbReference type="OrthoDB" id="5432776at2"/>
<name>A0A2U8DTJ4_9CLOT</name>
<dbReference type="RefSeq" id="WP_032076818.1">
    <property type="nucleotide sequence ID" value="NZ_CP020953.1"/>
</dbReference>
<gene>
    <name evidence="1" type="ORF">B9W14_14965</name>
</gene>
<dbReference type="KEGG" id="cdrk:B9W14_14965"/>
<proteinExistence type="predicted"/>
<dbReference type="Pfam" id="PF13783">
    <property type="entry name" value="DUF4177"/>
    <property type="match status" value="1"/>
</dbReference>